<dbReference type="Proteomes" id="UP000824782">
    <property type="component" value="Unassembled WGS sequence"/>
</dbReference>
<comment type="caution">
    <text evidence="1">The sequence shown here is derived from an EMBL/GenBank/DDBJ whole genome shotgun (WGS) entry which is preliminary data.</text>
</comment>
<keyword evidence="2" id="KW-1185">Reference proteome</keyword>
<organism evidence="1 2">
    <name type="scientific">Engystomops pustulosus</name>
    <name type="common">Tungara frog</name>
    <name type="synonym">Physalaemus pustulosus</name>
    <dbReference type="NCBI Taxonomy" id="76066"/>
    <lineage>
        <taxon>Eukaryota</taxon>
        <taxon>Metazoa</taxon>
        <taxon>Chordata</taxon>
        <taxon>Craniata</taxon>
        <taxon>Vertebrata</taxon>
        <taxon>Euteleostomi</taxon>
        <taxon>Amphibia</taxon>
        <taxon>Batrachia</taxon>
        <taxon>Anura</taxon>
        <taxon>Neobatrachia</taxon>
        <taxon>Hyloidea</taxon>
        <taxon>Leptodactylidae</taxon>
        <taxon>Leiuperinae</taxon>
        <taxon>Engystomops</taxon>
    </lineage>
</organism>
<dbReference type="AlphaFoldDB" id="A0AAV6YIF6"/>
<gene>
    <name evidence="1" type="ORF">GDO81_024711</name>
</gene>
<name>A0AAV6YIF6_ENGPU</name>
<proteinExistence type="predicted"/>
<protein>
    <submittedName>
        <fullName evidence="1">Uncharacterized protein</fullName>
    </submittedName>
</protein>
<accession>A0AAV6YIF6</accession>
<evidence type="ECO:0000313" key="2">
    <source>
        <dbReference type="Proteomes" id="UP000824782"/>
    </source>
</evidence>
<reference evidence="1" key="1">
    <citation type="thesis" date="2020" institute="ProQuest LLC" country="789 East Eisenhower Parkway, Ann Arbor, MI, USA">
        <title>Comparative Genomics and Chromosome Evolution.</title>
        <authorList>
            <person name="Mudd A.B."/>
        </authorList>
    </citation>
    <scope>NUCLEOTIDE SEQUENCE</scope>
    <source>
        <strain evidence="1">237g6f4</strain>
        <tissue evidence="1">Blood</tissue>
    </source>
</reference>
<evidence type="ECO:0000313" key="1">
    <source>
        <dbReference type="EMBL" id="KAG8537324.1"/>
    </source>
</evidence>
<dbReference type="EMBL" id="WNYA01031451">
    <property type="protein sequence ID" value="KAG8537324.1"/>
    <property type="molecule type" value="Genomic_DNA"/>
</dbReference>
<sequence>MCQKQCMKNSNQNSYIRTAYLQICQWIYCLKKVRVTGQNASQQSILCFLFFNNKYPLIVKYRESGSSLSARIHVIVETSGCYLHLKYHPR</sequence>